<proteinExistence type="predicted"/>
<dbReference type="EMBL" id="CP002542">
    <property type="protein sequence ID" value="AEA43965.1"/>
    <property type="molecule type" value="Genomic_DNA"/>
</dbReference>
<dbReference type="KEGG" id="fte:Fluta_1979"/>
<dbReference type="InterPro" id="IPR050789">
    <property type="entry name" value="Diverse_Enzym_Activities"/>
</dbReference>
<feature type="transmembrane region" description="Helical" evidence="1">
    <location>
        <begin position="12"/>
        <end position="35"/>
    </location>
</feature>
<gene>
    <name evidence="3" type="ordered locus">Fluta_1979</name>
</gene>
<feature type="domain" description="Beta-lactamase-related" evidence="2">
    <location>
        <begin position="97"/>
        <end position="369"/>
    </location>
</feature>
<dbReference type="eggNOG" id="COG1680">
    <property type="taxonomic scope" value="Bacteria"/>
</dbReference>
<evidence type="ECO:0000313" key="3">
    <source>
        <dbReference type="EMBL" id="AEA43965.1"/>
    </source>
</evidence>
<reference evidence="3 4" key="1">
    <citation type="journal article" date="2011" name="Stand. Genomic Sci.">
        <title>Complete genome sequence of the gliding freshwater bacterium Fluviicola taffensis type strain (RW262).</title>
        <authorList>
            <person name="Woyke T."/>
            <person name="Chertkov O."/>
            <person name="Lapidus A."/>
            <person name="Nolan M."/>
            <person name="Lucas S."/>
            <person name="Del Rio T.G."/>
            <person name="Tice H."/>
            <person name="Cheng J.F."/>
            <person name="Tapia R."/>
            <person name="Han C."/>
            <person name="Goodwin L."/>
            <person name="Pitluck S."/>
            <person name="Liolios K."/>
            <person name="Pagani I."/>
            <person name="Ivanova N."/>
            <person name="Huntemann M."/>
            <person name="Mavromatis K."/>
            <person name="Mikhailova N."/>
            <person name="Pati A."/>
            <person name="Chen A."/>
            <person name="Palaniappan K."/>
            <person name="Land M."/>
            <person name="Hauser L."/>
            <person name="Brambilla E.M."/>
            <person name="Rohde M."/>
            <person name="Mwirichia R."/>
            <person name="Sikorski J."/>
            <person name="Tindall B.J."/>
            <person name="Goker M."/>
            <person name="Bristow J."/>
            <person name="Eisen J.A."/>
            <person name="Markowitz V."/>
            <person name="Hugenholtz P."/>
            <person name="Klenk H.P."/>
            <person name="Kyrpides N.C."/>
        </authorList>
    </citation>
    <scope>NUCLEOTIDE SEQUENCE [LARGE SCALE GENOMIC DNA]</scope>
    <source>
        <strain evidence="4">DSM 16823 / RW262 / RW262</strain>
    </source>
</reference>
<evidence type="ECO:0000313" key="4">
    <source>
        <dbReference type="Proteomes" id="UP000007463"/>
    </source>
</evidence>
<dbReference type="MEROPS" id="S12.A23"/>
<organism evidence="3 4">
    <name type="scientific">Fluviicola taffensis (strain DSM 16823 / NCIMB 13979 / RW262)</name>
    <dbReference type="NCBI Taxonomy" id="755732"/>
    <lineage>
        <taxon>Bacteria</taxon>
        <taxon>Pseudomonadati</taxon>
        <taxon>Bacteroidota</taxon>
        <taxon>Flavobacteriia</taxon>
        <taxon>Flavobacteriales</taxon>
        <taxon>Crocinitomicaceae</taxon>
        <taxon>Fluviicola</taxon>
    </lineage>
</organism>
<keyword evidence="1" id="KW-1133">Transmembrane helix</keyword>
<dbReference type="SUPFAM" id="SSF56601">
    <property type="entry name" value="beta-lactamase/transpeptidase-like"/>
    <property type="match status" value="1"/>
</dbReference>
<sequence precursor="true">MKRTLLKWSKRIGWFVLILFLSLNVLILLSGRFYLYKGVYYTYLQGETSPTIYDLNKFYNATVKAPKKSEPWKFELSKAELLNSNDLKYMDTWKTSSFLIVKNDQVIYERYWDEHHPETVSNSFSAAKTVVSMLIGIAHEEGAIKSLDEPVVKYIPEFSGKGKEKITIRHLLMMASGLDWGESGKNPLSENAESYYGSDLRGLVTRQNVERAPGKEFIYQSGNSQLLGFILEKATGKDLAQYASEKLWRPIGAESDAFWSLDKENGAEKAFCCLYSTTRDFARIGKTLANHGKWNDKQIIPAAFFDEMVKNPTMSTEEGVPNTRYGLHIWTYVSNGHPVYYCRGIKGQYIIAIPDEQLIIVRTGHKRAPDVEKDLLKKSNTKANQEKIGHPSDLFEYIRMGRSVATANH</sequence>
<dbReference type="InterPro" id="IPR012338">
    <property type="entry name" value="Beta-lactam/transpept-like"/>
</dbReference>
<dbReference type="RefSeq" id="WP_013686735.1">
    <property type="nucleotide sequence ID" value="NC_015321.1"/>
</dbReference>
<protein>
    <submittedName>
        <fullName evidence="3">Beta-lactamase</fullName>
    </submittedName>
</protein>
<dbReference type="Gene3D" id="3.40.710.10">
    <property type="entry name" value="DD-peptidase/beta-lactamase superfamily"/>
    <property type="match status" value="1"/>
</dbReference>
<dbReference type="OrthoDB" id="9773047at2"/>
<accession>F2IJS5</accession>
<dbReference type="InterPro" id="IPR001466">
    <property type="entry name" value="Beta-lactam-related"/>
</dbReference>
<evidence type="ECO:0000259" key="2">
    <source>
        <dbReference type="Pfam" id="PF00144"/>
    </source>
</evidence>
<dbReference type="AlphaFoldDB" id="F2IJS5"/>
<dbReference type="STRING" id="755732.Fluta_1979"/>
<keyword evidence="1" id="KW-0472">Membrane</keyword>
<dbReference type="PANTHER" id="PTHR43283">
    <property type="entry name" value="BETA-LACTAMASE-RELATED"/>
    <property type="match status" value="1"/>
</dbReference>
<keyword evidence="4" id="KW-1185">Reference proteome</keyword>
<keyword evidence="1" id="KW-0812">Transmembrane</keyword>
<dbReference type="Pfam" id="PF00144">
    <property type="entry name" value="Beta-lactamase"/>
    <property type="match status" value="1"/>
</dbReference>
<evidence type="ECO:0000256" key="1">
    <source>
        <dbReference type="SAM" id="Phobius"/>
    </source>
</evidence>
<reference evidence="4" key="2">
    <citation type="submission" date="2011-02" db="EMBL/GenBank/DDBJ databases">
        <title>The complete genome of Fluviicola taffensis DSM 16823.</title>
        <authorList>
            <consortium name="US DOE Joint Genome Institute (JGI-PGF)"/>
            <person name="Lucas S."/>
            <person name="Copeland A."/>
            <person name="Lapidus A."/>
            <person name="Bruce D."/>
            <person name="Goodwin L."/>
            <person name="Pitluck S."/>
            <person name="Kyrpides N."/>
            <person name="Mavromatis K."/>
            <person name="Ivanova N."/>
            <person name="Mikhailova N."/>
            <person name="Pagani I."/>
            <person name="Chertkov O."/>
            <person name="Detter J.C."/>
            <person name="Han C."/>
            <person name="Tapia R."/>
            <person name="Land M."/>
            <person name="Hauser L."/>
            <person name="Markowitz V."/>
            <person name="Cheng J.-F."/>
            <person name="Hugenholtz P."/>
            <person name="Woyke T."/>
            <person name="Wu D."/>
            <person name="Tindall B."/>
            <person name="Pomrenke H.G."/>
            <person name="Brambilla E."/>
            <person name="Klenk H.-P."/>
            <person name="Eisen J.A."/>
        </authorList>
    </citation>
    <scope>NUCLEOTIDE SEQUENCE [LARGE SCALE GENOMIC DNA]</scope>
    <source>
        <strain evidence="4">DSM 16823 / RW262 / RW262</strain>
    </source>
</reference>
<name>F2IJS5_FLUTR</name>
<dbReference type="Proteomes" id="UP000007463">
    <property type="component" value="Chromosome"/>
</dbReference>
<dbReference type="PANTHER" id="PTHR43283:SF7">
    <property type="entry name" value="BETA-LACTAMASE-RELATED DOMAIN-CONTAINING PROTEIN"/>
    <property type="match status" value="1"/>
</dbReference>
<dbReference type="HOGENOM" id="CLU_030169_0_3_10"/>